<evidence type="ECO:0000313" key="4">
    <source>
        <dbReference type="EMBL" id="TQL62955.1"/>
    </source>
</evidence>
<keyword evidence="5" id="KW-1185">Reference proteome</keyword>
<dbReference type="InterPro" id="IPR005754">
    <property type="entry name" value="Sortase"/>
</dbReference>
<name>A0A542ZRH2_9ACTN</name>
<evidence type="ECO:0000256" key="3">
    <source>
        <dbReference type="SAM" id="Phobius"/>
    </source>
</evidence>
<dbReference type="AlphaFoldDB" id="A0A542ZRH2"/>
<dbReference type="OrthoDB" id="3734011at2"/>
<dbReference type="InterPro" id="IPR023365">
    <property type="entry name" value="Sortase_dom-sf"/>
</dbReference>
<keyword evidence="3" id="KW-0472">Membrane</keyword>
<keyword evidence="3" id="KW-1133">Transmembrane helix</keyword>
<organism evidence="4 5">
    <name type="scientific">Propioniferax innocua</name>
    <dbReference type="NCBI Taxonomy" id="1753"/>
    <lineage>
        <taxon>Bacteria</taxon>
        <taxon>Bacillati</taxon>
        <taxon>Actinomycetota</taxon>
        <taxon>Actinomycetes</taxon>
        <taxon>Propionibacteriales</taxon>
        <taxon>Propionibacteriaceae</taxon>
        <taxon>Propioniferax</taxon>
    </lineage>
</organism>
<dbReference type="EMBL" id="VFOR01000001">
    <property type="protein sequence ID" value="TQL62955.1"/>
    <property type="molecule type" value="Genomic_DNA"/>
</dbReference>
<keyword evidence="1" id="KW-0378">Hydrolase</keyword>
<evidence type="ECO:0000313" key="5">
    <source>
        <dbReference type="Proteomes" id="UP000316196"/>
    </source>
</evidence>
<dbReference type="CDD" id="cd05829">
    <property type="entry name" value="Sortase_F"/>
    <property type="match status" value="1"/>
</dbReference>
<feature type="region of interest" description="Disordered" evidence="2">
    <location>
        <begin position="1"/>
        <end position="21"/>
    </location>
</feature>
<evidence type="ECO:0000256" key="2">
    <source>
        <dbReference type="SAM" id="MobiDB-lite"/>
    </source>
</evidence>
<keyword evidence="3" id="KW-0812">Transmembrane</keyword>
<evidence type="ECO:0000256" key="1">
    <source>
        <dbReference type="ARBA" id="ARBA00022801"/>
    </source>
</evidence>
<accession>A0A542ZRH2</accession>
<dbReference type="Proteomes" id="UP000316196">
    <property type="component" value="Unassembled WGS sequence"/>
</dbReference>
<dbReference type="GO" id="GO:0016787">
    <property type="term" value="F:hydrolase activity"/>
    <property type="evidence" value="ECO:0007669"/>
    <property type="project" value="UniProtKB-KW"/>
</dbReference>
<comment type="caution">
    <text evidence="4">The sequence shown here is derived from an EMBL/GenBank/DDBJ whole genome shotgun (WGS) entry which is preliminary data.</text>
</comment>
<dbReference type="Pfam" id="PF04203">
    <property type="entry name" value="Sortase"/>
    <property type="match status" value="1"/>
</dbReference>
<feature type="compositionally biased region" description="Pro residues" evidence="2">
    <location>
        <begin position="74"/>
        <end position="83"/>
    </location>
</feature>
<sequence length="250" mass="26723">MSEDQGGGVGRRVAGGPKPAGPKKSLIIVIASLIALALIGGGAFWFTQRKNTVAQPTTSTHTPVELTPSAPAAPGSPSPPSTPTPEADPNRCTTATEGFKPTELQIEDLGVTSHMMSVSYDEDGNPGSPPLDDLQGTAWFNGSPAPGSKEGVTMLSIHTYRHGGALGNRLLDDLENGATLKVTDGDGKVACYDVYDEVKVWMDEFDEEDPEAVRLHAKDGEPNVAIVVCDDFNWDREDWDSRVIWYAKMV</sequence>
<gene>
    <name evidence="4" type="ORF">FB460_0748</name>
</gene>
<proteinExistence type="predicted"/>
<dbReference type="SUPFAM" id="SSF63817">
    <property type="entry name" value="Sortase"/>
    <property type="match status" value="1"/>
</dbReference>
<feature type="compositionally biased region" description="Gly residues" evidence="2">
    <location>
        <begin position="1"/>
        <end position="10"/>
    </location>
</feature>
<reference evidence="4 5" key="1">
    <citation type="submission" date="2019-06" db="EMBL/GenBank/DDBJ databases">
        <title>Sequencing the genomes of 1000 actinobacteria strains.</title>
        <authorList>
            <person name="Klenk H.-P."/>
        </authorList>
    </citation>
    <scope>NUCLEOTIDE SEQUENCE [LARGE SCALE GENOMIC DNA]</scope>
    <source>
        <strain evidence="4 5">DSM 8251</strain>
    </source>
</reference>
<feature type="region of interest" description="Disordered" evidence="2">
    <location>
        <begin position="56"/>
        <end position="103"/>
    </location>
</feature>
<dbReference type="RefSeq" id="WP_142092731.1">
    <property type="nucleotide sequence ID" value="NZ_BAAAMD010000001.1"/>
</dbReference>
<feature type="transmembrane region" description="Helical" evidence="3">
    <location>
        <begin position="26"/>
        <end position="46"/>
    </location>
</feature>
<dbReference type="InterPro" id="IPR042001">
    <property type="entry name" value="Sortase_F"/>
</dbReference>
<protein>
    <submittedName>
        <fullName evidence="4">Sortase family protein</fullName>
    </submittedName>
</protein>
<dbReference type="Gene3D" id="2.40.260.10">
    <property type="entry name" value="Sortase"/>
    <property type="match status" value="1"/>
</dbReference>